<dbReference type="GO" id="GO:0004519">
    <property type="term" value="F:endonuclease activity"/>
    <property type="evidence" value="ECO:0007669"/>
    <property type="project" value="UniProtKB-KW"/>
</dbReference>
<keyword evidence="3" id="KW-0540">Nuclease</keyword>
<dbReference type="Proteomes" id="UP000579685">
    <property type="component" value="Unassembled WGS sequence"/>
</dbReference>
<keyword evidence="2" id="KW-0548">Nucleotidyltransferase</keyword>
<keyword evidence="1" id="KW-0808">Transferase</keyword>
<evidence type="ECO:0000259" key="7">
    <source>
        <dbReference type="PROSITE" id="PS50994"/>
    </source>
</evidence>
<feature type="non-terminal residue" evidence="8">
    <location>
        <position position="64"/>
    </location>
</feature>
<dbReference type="SUPFAM" id="SSF53098">
    <property type="entry name" value="Ribonuclease H-like"/>
    <property type="match status" value="1"/>
</dbReference>
<sequence>LHVERHLLSCFAVMRVPEKIKTDNGPAYVSARIEWLMQTWGIDHETGIVHSSTGQAIVERSNCT</sequence>
<comment type="caution">
    <text evidence="8">The sequence shown here is derived from an EMBL/GenBank/DDBJ whole genome shotgun (WGS) entry which is preliminary data.</text>
</comment>
<evidence type="ECO:0000256" key="4">
    <source>
        <dbReference type="ARBA" id="ARBA00022759"/>
    </source>
</evidence>
<evidence type="ECO:0000256" key="1">
    <source>
        <dbReference type="ARBA" id="ARBA00022679"/>
    </source>
</evidence>
<accession>A0A7L1UKQ1</accession>
<evidence type="ECO:0000256" key="6">
    <source>
        <dbReference type="ARBA" id="ARBA00022918"/>
    </source>
</evidence>
<dbReference type="GO" id="GO:0035613">
    <property type="term" value="F:RNA stem-loop binding"/>
    <property type="evidence" value="ECO:0007669"/>
    <property type="project" value="TreeGrafter"/>
</dbReference>
<dbReference type="InterPro" id="IPR036397">
    <property type="entry name" value="RNaseH_sf"/>
</dbReference>
<organism evidence="8 9">
    <name type="scientific">Phainopepla nitens</name>
    <name type="common">Phainopepla</name>
    <dbReference type="NCBI Taxonomy" id="161653"/>
    <lineage>
        <taxon>Eukaryota</taxon>
        <taxon>Metazoa</taxon>
        <taxon>Chordata</taxon>
        <taxon>Craniata</taxon>
        <taxon>Vertebrata</taxon>
        <taxon>Euteleostomi</taxon>
        <taxon>Archelosauria</taxon>
        <taxon>Archosauria</taxon>
        <taxon>Dinosauria</taxon>
        <taxon>Saurischia</taxon>
        <taxon>Theropoda</taxon>
        <taxon>Coelurosauria</taxon>
        <taxon>Aves</taxon>
        <taxon>Neognathae</taxon>
        <taxon>Neoaves</taxon>
        <taxon>Telluraves</taxon>
        <taxon>Australaves</taxon>
        <taxon>Passeriformes</taxon>
        <taxon>Bombycillidae</taxon>
        <taxon>Phainopepla</taxon>
    </lineage>
</organism>
<evidence type="ECO:0000256" key="3">
    <source>
        <dbReference type="ARBA" id="ARBA00022722"/>
    </source>
</evidence>
<evidence type="ECO:0000313" key="8">
    <source>
        <dbReference type="EMBL" id="NXO73572.1"/>
    </source>
</evidence>
<dbReference type="PANTHER" id="PTHR41694:SF3">
    <property type="entry name" value="RNA-DIRECTED DNA POLYMERASE-RELATED"/>
    <property type="match status" value="1"/>
</dbReference>
<gene>
    <name evidence="8" type="primary">Ervk18_7</name>
    <name evidence="8" type="ORF">PHANIT_R15020</name>
</gene>
<evidence type="ECO:0000256" key="5">
    <source>
        <dbReference type="ARBA" id="ARBA00022801"/>
    </source>
</evidence>
<keyword evidence="9" id="KW-1185">Reference proteome</keyword>
<keyword evidence="4" id="KW-0255">Endonuclease</keyword>
<proteinExistence type="predicted"/>
<evidence type="ECO:0000313" key="9">
    <source>
        <dbReference type="Proteomes" id="UP000579685"/>
    </source>
</evidence>
<dbReference type="InterPro" id="IPR012337">
    <property type="entry name" value="RNaseH-like_sf"/>
</dbReference>
<dbReference type="PROSITE" id="PS50994">
    <property type="entry name" value="INTEGRASE"/>
    <property type="match status" value="1"/>
</dbReference>
<dbReference type="PANTHER" id="PTHR41694">
    <property type="entry name" value="ENDOGENOUS RETROVIRUS GROUP K MEMBER POL PROTEIN"/>
    <property type="match status" value="1"/>
</dbReference>
<protein>
    <submittedName>
        <fullName evidence="8">POK18 protein</fullName>
    </submittedName>
</protein>
<dbReference type="GO" id="GO:0015074">
    <property type="term" value="P:DNA integration"/>
    <property type="evidence" value="ECO:0007669"/>
    <property type="project" value="InterPro"/>
</dbReference>
<name>A0A7L1UKQ1_PHANI</name>
<dbReference type="Gene3D" id="3.30.420.10">
    <property type="entry name" value="Ribonuclease H-like superfamily/Ribonuclease H"/>
    <property type="match status" value="1"/>
</dbReference>
<keyword evidence="5" id="KW-0378">Hydrolase</keyword>
<dbReference type="EMBL" id="VXBQ01016527">
    <property type="protein sequence ID" value="NXO73572.1"/>
    <property type="molecule type" value="Genomic_DNA"/>
</dbReference>
<feature type="domain" description="Integrase catalytic" evidence="7">
    <location>
        <begin position="1"/>
        <end position="64"/>
    </location>
</feature>
<keyword evidence="6" id="KW-0695">RNA-directed DNA polymerase</keyword>
<dbReference type="GO" id="GO:0003964">
    <property type="term" value="F:RNA-directed DNA polymerase activity"/>
    <property type="evidence" value="ECO:0007669"/>
    <property type="project" value="UniProtKB-KW"/>
</dbReference>
<reference evidence="8 9" key="1">
    <citation type="submission" date="2019-09" db="EMBL/GenBank/DDBJ databases">
        <title>Bird 10,000 Genomes (B10K) Project - Family phase.</title>
        <authorList>
            <person name="Zhang G."/>
        </authorList>
    </citation>
    <scope>NUCLEOTIDE SEQUENCE [LARGE SCALE GENOMIC DNA]</scope>
    <source>
        <strain evidence="8">B10K-DU-002-32</strain>
        <tissue evidence="8">Muscle</tissue>
    </source>
</reference>
<dbReference type="InterPro" id="IPR001584">
    <property type="entry name" value="Integrase_cat-core"/>
</dbReference>
<feature type="non-terminal residue" evidence="8">
    <location>
        <position position="1"/>
    </location>
</feature>
<evidence type="ECO:0000256" key="2">
    <source>
        <dbReference type="ARBA" id="ARBA00022695"/>
    </source>
</evidence>
<dbReference type="AlphaFoldDB" id="A0A7L1UKQ1"/>
<dbReference type="GO" id="GO:0016787">
    <property type="term" value="F:hydrolase activity"/>
    <property type="evidence" value="ECO:0007669"/>
    <property type="project" value="UniProtKB-KW"/>
</dbReference>